<protein>
    <submittedName>
        <fullName evidence="4">Multidrug efflux pump subunit AcrA (Membrane-fusion protein)</fullName>
    </submittedName>
</protein>
<dbReference type="InterPro" id="IPR050465">
    <property type="entry name" value="UPF0194_transport"/>
</dbReference>
<name>A0A7W0CUR7_9ACTN</name>
<dbReference type="EMBL" id="JACDUR010000012">
    <property type="protein sequence ID" value="MBA2897612.1"/>
    <property type="molecule type" value="Genomic_DNA"/>
</dbReference>
<dbReference type="PANTHER" id="PTHR32347">
    <property type="entry name" value="EFFLUX SYSTEM COMPONENT YKNX-RELATED"/>
    <property type="match status" value="1"/>
</dbReference>
<dbReference type="SUPFAM" id="SSF47090">
    <property type="entry name" value="PGBD-like"/>
    <property type="match status" value="1"/>
</dbReference>
<dbReference type="GO" id="GO:0030313">
    <property type="term" value="C:cell envelope"/>
    <property type="evidence" value="ECO:0007669"/>
    <property type="project" value="UniProtKB-SubCell"/>
</dbReference>
<evidence type="ECO:0000259" key="3">
    <source>
        <dbReference type="Pfam" id="PF01471"/>
    </source>
</evidence>
<keyword evidence="2" id="KW-0175">Coiled coil</keyword>
<organism evidence="4 5">
    <name type="scientific">Nonomuraea soli</name>
    <dbReference type="NCBI Taxonomy" id="1032476"/>
    <lineage>
        <taxon>Bacteria</taxon>
        <taxon>Bacillati</taxon>
        <taxon>Actinomycetota</taxon>
        <taxon>Actinomycetes</taxon>
        <taxon>Streptosporangiales</taxon>
        <taxon>Streptosporangiaceae</taxon>
        <taxon>Nonomuraea</taxon>
    </lineage>
</organism>
<dbReference type="AlphaFoldDB" id="A0A7W0CUR7"/>
<dbReference type="Pfam" id="PF01471">
    <property type="entry name" value="PG_binding_1"/>
    <property type="match status" value="1"/>
</dbReference>
<keyword evidence="5" id="KW-1185">Reference proteome</keyword>
<evidence type="ECO:0000313" key="5">
    <source>
        <dbReference type="Proteomes" id="UP000530928"/>
    </source>
</evidence>
<gene>
    <name evidence="4" type="ORF">HNR30_009014</name>
</gene>
<dbReference type="Gene3D" id="2.40.30.170">
    <property type="match status" value="1"/>
</dbReference>
<dbReference type="RefSeq" id="WP_181616308.1">
    <property type="nucleotide sequence ID" value="NZ_BAABAM010000014.1"/>
</dbReference>
<proteinExistence type="predicted"/>
<dbReference type="InterPro" id="IPR036366">
    <property type="entry name" value="PGBDSf"/>
</dbReference>
<reference evidence="4 5" key="1">
    <citation type="submission" date="2020-07" db="EMBL/GenBank/DDBJ databases">
        <title>Genomic Encyclopedia of Type Strains, Phase IV (KMG-IV): sequencing the most valuable type-strain genomes for metagenomic binning, comparative biology and taxonomic classification.</title>
        <authorList>
            <person name="Goeker M."/>
        </authorList>
    </citation>
    <scope>NUCLEOTIDE SEQUENCE [LARGE SCALE GENOMIC DNA]</scope>
    <source>
        <strain evidence="4 5">DSM 45533</strain>
    </source>
</reference>
<dbReference type="Gene3D" id="2.40.420.20">
    <property type="match status" value="1"/>
</dbReference>
<evidence type="ECO:0000313" key="4">
    <source>
        <dbReference type="EMBL" id="MBA2897612.1"/>
    </source>
</evidence>
<dbReference type="InterPro" id="IPR002477">
    <property type="entry name" value="Peptidoglycan-bd-like"/>
</dbReference>
<evidence type="ECO:0000256" key="1">
    <source>
        <dbReference type="ARBA" id="ARBA00004196"/>
    </source>
</evidence>
<feature type="domain" description="Peptidoglycan binding-like" evidence="3">
    <location>
        <begin position="116"/>
        <end position="165"/>
    </location>
</feature>
<dbReference type="InterPro" id="IPR036365">
    <property type="entry name" value="PGBD-like_sf"/>
</dbReference>
<evidence type="ECO:0000256" key="2">
    <source>
        <dbReference type="ARBA" id="ARBA00023054"/>
    </source>
</evidence>
<dbReference type="Gene3D" id="1.10.101.10">
    <property type="entry name" value="PGBD-like superfamily/PGBD"/>
    <property type="match status" value="1"/>
</dbReference>
<accession>A0A7W0CUR7</accession>
<dbReference type="Proteomes" id="UP000530928">
    <property type="component" value="Unassembled WGS sequence"/>
</dbReference>
<comment type="caution">
    <text evidence="4">The sequence shown here is derived from an EMBL/GenBank/DDBJ whole genome shotgun (WGS) entry which is preliminary data.</text>
</comment>
<sequence length="344" mass="36676">MKAGLLVLAALVIGGGAAFVLLNQPAPAAEPQAEVPATATVERRDLVDTQTVDGELIYADEQQIAIEASGTVTWAPDQGKVVKRGQSLLKVDRKPVTLMYGELPLYRDLYWGVGDGPDVRQLERNLKALGYDVTVDDEFTYSTYAAIKEWQEDRGLEENGRVTAAEVVFLPAAVRVKEVAAARGDKVRPGQKALAVSGTKLQVHMDLDASDQALARKGSKVSVELPGGETVAGRITEVGTVAEVTGERDNQTTTIDVEITLTKKPKTRLDHAPVEVELQSEKHEDVLAVPVEALLALREGGFGVEVVEGGATRIVPVKTGAFGSGFVEVKGDLKEGMKVGVPST</sequence>
<comment type="subcellular location">
    <subcellularLocation>
        <location evidence="1">Cell envelope</location>
    </subcellularLocation>
</comment>